<dbReference type="SUPFAM" id="SSF55073">
    <property type="entry name" value="Nucleotide cyclase"/>
    <property type="match status" value="1"/>
</dbReference>
<dbReference type="GO" id="GO:0052621">
    <property type="term" value="F:diguanylate cyclase activity"/>
    <property type="evidence" value="ECO:0007669"/>
    <property type="project" value="UniProtKB-EC"/>
</dbReference>
<dbReference type="PATRIC" id="fig|1420013.3.peg.2495"/>
<organism evidence="7 8">
    <name type="scientific">Klebsiella pneumoniae 30684/NJST258_2</name>
    <dbReference type="NCBI Taxonomy" id="1420013"/>
    <lineage>
        <taxon>Bacteria</taxon>
        <taxon>Pseudomonadati</taxon>
        <taxon>Pseudomonadota</taxon>
        <taxon>Gammaproteobacteria</taxon>
        <taxon>Enterobacterales</taxon>
        <taxon>Enterobacteriaceae</taxon>
        <taxon>Klebsiella/Raoultella group</taxon>
        <taxon>Klebsiella</taxon>
        <taxon>Klebsiella pneumoniae complex</taxon>
    </lineage>
</organism>
<dbReference type="GO" id="GO:1902201">
    <property type="term" value="P:negative regulation of bacterial-type flagellum-dependent cell motility"/>
    <property type="evidence" value="ECO:0007669"/>
    <property type="project" value="TreeGrafter"/>
</dbReference>
<dbReference type="InterPro" id="IPR050469">
    <property type="entry name" value="Diguanylate_Cyclase"/>
</dbReference>
<protein>
    <recommendedName>
        <fullName evidence="3">diguanylate cyclase</fullName>
        <ecNumber evidence="3">2.7.7.65</ecNumber>
    </recommendedName>
</protein>
<dbReference type="Proteomes" id="UP000019586">
    <property type="component" value="Chromosome"/>
</dbReference>
<dbReference type="EC" id="2.7.7.65" evidence="3"/>
<keyword evidence="4" id="KW-0342">GTP-binding</keyword>
<proteinExistence type="predicted"/>
<dbReference type="InterPro" id="IPR000014">
    <property type="entry name" value="PAS"/>
</dbReference>
<dbReference type="AlphaFoldDB" id="W8VGL8"/>
<dbReference type="GO" id="GO:0043709">
    <property type="term" value="P:cell adhesion involved in single-species biofilm formation"/>
    <property type="evidence" value="ECO:0007669"/>
    <property type="project" value="TreeGrafter"/>
</dbReference>
<dbReference type="PANTHER" id="PTHR45138">
    <property type="entry name" value="REGULATORY COMPONENTS OF SENSORY TRANSDUCTION SYSTEM"/>
    <property type="match status" value="1"/>
</dbReference>
<dbReference type="Pfam" id="PF13188">
    <property type="entry name" value="PAS_8"/>
    <property type="match status" value="1"/>
</dbReference>
<dbReference type="InterPro" id="IPR000160">
    <property type="entry name" value="GGDEF_dom"/>
</dbReference>
<name>W8VGL8_KLEPN</name>
<gene>
    <name evidence="7" type="ORF">KPNJ2_02646</name>
</gene>
<dbReference type="InterPro" id="IPR029787">
    <property type="entry name" value="Nucleotide_cyclase"/>
</dbReference>
<evidence type="ECO:0000256" key="2">
    <source>
        <dbReference type="ARBA" id="ARBA00004665"/>
    </source>
</evidence>
<comment type="catalytic activity">
    <reaction evidence="5">
        <text>2 GTP = 3',3'-c-di-GMP + 2 diphosphate</text>
        <dbReference type="Rhea" id="RHEA:24898"/>
        <dbReference type="ChEBI" id="CHEBI:33019"/>
        <dbReference type="ChEBI" id="CHEBI:37565"/>
        <dbReference type="ChEBI" id="CHEBI:58805"/>
        <dbReference type="EC" id="2.7.7.65"/>
    </reaction>
</comment>
<evidence type="ECO:0000313" key="7">
    <source>
        <dbReference type="EMBL" id="AHM79426.1"/>
    </source>
</evidence>
<evidence type="ECO:0000259" key="6">
    <source>
        <dbReference type="PROSITE" id="PS50887"/>
    </source>
</evidence>
<evidence type="ECO:0000313" key="8">
    <source>
        <dbReference type="Proteomes" id="UP000019586"/>
    </source>
</evidence>
<comment type="cofactor">
    <cofactor evidence="1">
        <name>Mg(2+)</name>
        <dbReference type="ChEBI" id="CHEBI:18420"/>
    </cofactor>
</comment>
<dbReference type="HOGENOM" id="CLU_000445_11_4_6"/>
<dbReference type="SMART" id="SM00267">
    <property type="entry name" value="GGDEF"/>
    <property type="match status" value="1"/>
</dbReference>
<dbReference type="KEGG" id="kps:KPNJ2_02646"/>
<keyword evidence="4" id="KW-0547">Nucleotide-binding</keyword>
<dbReference type="CDD" id="cd00130">
    <property type="entry name" value="PAS"/>
    <property type="match status" value="1"/>
</dbReference>
<evidence type="ECO:0000256" key="3">
    <source>
        <dbReference type="ARBA" id="ARBA00012528"/>
    </source>
</evidence>
<dbReference type="InterPro" id="IPR043128">
    <property type="entry name" value="Rev_trsase/Diguanyl_cyclase"/>
</dbReference>
<dbReference type="InterPro" id="IPR035965">
    <property type="entry name" value="PAS-like_dom_sf"/>
</dbReference>
<sequence length="459" mass="52221">MARSRVIAVSRCLFCFHFKPALGLHSVKCRSAPAVGRFGACMLLKELAVFEVLSTPIWVVHPFNERVVYANQASRTLSGEMSLNEMRNGIYSTCPETQLQHYLRYLDTMSEIFEVWTLPTANGLQSVYCKTTLIDTEDCGCLLLFEAVKLLAQNQSIHTGSRRYQRRNNGFFARFFMTNTAPMLLIDPHKDGRIVDANIAALRFYHYSDEEMRTKHTWQINTLGRDVIPIMNNIASLPGGHKPLNFTHILADGSLRHVQTYAGPVVLYNIRLMLCIIHDITEEVHLKKELEFSAAHDPLTGLLNRREFHRLVEAPTFIPRGYCLLLIDIDHFKSINDIHGHQKGDEVLLVLSRILETSVDREDKIYRWGGEEFLLFLPHSPIGRALILAEGIRQAVSEYQTLSVTVSIGVAEHHDGETVEQLFSRVDKALYAAKNDGRNRVTRMPFDSSERRRSRDGAA</sequence>
<dbReference type="NCBIfam" id="TIGR00254">
    <property type="entry name" value="GGDEF"/>
    <property type="match status" value="1"/>
</dbReference>
<evidence type="ECO:0000256" key="4">
    <source>
        <dbReference type="ARBA" id="ARBA00023134"/>
    </source>
</evidence>
<reference evidence="7 8" key="1">
    <citation type="journal article" date="2014" name="Proc. Natl. Acad. Sci. U.S.A.">
        <title>Molecular dissection of the evolution of carbapenem-resistant multilocus sequence type 258 Klebsiella pneumoniae.</title>
        <authorList>
            <person name="Deleo F.R."/>
            <person name="Chen L."/>
            <person name="Porcella S.F."/>
            <person name="Martens C.A."/>
            <person name="Kobayashi S.D."/>
            <person name="Porter A.R."/>
            <person name="Chavda K.D."/>
            <person name="Jacobs M.R."/>
            <person name="Mathema B."/>
            <person name="Olsen R.J."/>
            <person name="Bonomo R.A."/>
            <person name="Musser J.M."/>
            <person name="Kreiswirth B.N."/>
        </authorList>
    </citation>
    <scope>NUCLEOTIDE SEQUENCE [LARGE SCALE GENOMIC DNA]</scope>
    <source>
        <strain evidence="7">30684/NJST258_2</strain>
    </source>
</reference>
<dbReference type="FunFam" id="3.30.70.270:FF:000001">
    <property type="entry name" value="Diguanylate cyclase domain protein"/>
    <property type="match status" value="1"/>
</dbReference>
<accession>W8VGL8</accession>
<dbReference type="Pfam" id="PF00990">
    <property type="entry name" value="GGDEF"/>
    <property type="match status" value="1"/>
</dbReference>
<dbReference type="PANTHER" id="PTHR45138:SF9">
    <property type="entry name" value="DIGUANYLATE CYCLASE DGCM-RELATED"/>
    <property type="match status" value="1"/>
</dbReference>
<dbReference type="PROSITE" id="PS50887">
    <property type="entry name" value="GGDEF"/>
    <property type="match status" value="1"/>
</dbReference>
<feature type="domain" description="GGDEF" evidence="6">
    <location>
        <begin position="320"/>
        <end position="446"/>
    </location>
</feature>
<dbReference type="EMBL" id="CP006918">
    <property type="protein sequence ID" value="AHM79426.1"/>
    <property type="molecule type" value="Genomic_DNA"/>
</dbReference>
<dbReference type="Gene3D" id="3.30.450.20">
    <property type="entry name" value="PAS domain"/>
    <property type="match status" value="1"/>
</dbReference>
<dbReference type="SMART" id="SM00091">
    <property type="entry name" value="PAS"/>
    <property type="match status" value="2"/>
</dbReference>
<evidence type="ECO:0000256" key="1">
    <source>
        <dbReference type="ARBA" id="ARBA00001946"/>
    </source>
</evidence>
<dbReference type="Gene3D" id="3.30.70.270">
    <property type="match status" value="1"/>
</dbReference>
<dbReference type="NCBIfam" id="TIGR00229">
    <property type="entry name" value="sensory_box"/>
    <property type="match status" value="1"/>
</dbReference>
<dbReference type="CDD" id="cd01949">
    <property type="entry name" value="GGDEF"/>
    <property type="match status" value="1"/>
</dbReference>
<comment type="pathway">
    <text evidence="2">Purine metabolism; 3',5'-cyclic di-GMP biosynthesis.</text>
</comment>
<dbReference type="SUPFAM" id="SSF55785">
    <property type="entry name" value="PYP-like sensor domain (PAS domain)"/>
    <property type="match status" value="1"/>
</dbReference>
<dbReference type="Pfam" id="PF08448">
    <property type="entry name" value="PAS_4"/>
    <property type="match status" value="1"/>
</dbReference>
<dbReference type="InterPro" id="IPR013656">
    <property type="entry name" value="PAS_4"/>
</dbReference>
<dbReference type="GO" id="GO:0005886">
    <property type="term" value="C:plasma membrane"/>
    <property type="evidence" value="ECO:0007669"/>
    <property type="project" value="TreeGrafter"/>
</dbReference>
<dbReference type="GO" id="GO:0005525">
    <property type="term" value="F:GTP binding"/>
    <property type="evidence" value="ECO:0007669"/>
    <property type="project" value="UniProtKB-KW"/>
</dbReference>
<evidence type="ECO:0000256" key="5">
    <source>
        <dbReference type="ARBA" id="ARBA00034247"/>
    </source>
</evidence>